<dbReference type="eggNOG" id="COG2730">
    <property type="taxonomic scope" value="Bacteria"/>
</dbReference>
<evidence type="ECO:0000256" key="4">
    <source>
        <dbReference type="RuleBase" id="RU361153"/>
    </source>
</evidence>
<dbReference type="InterPro" id="IPR017853">
    <property type="entry name" value="GH"/>
</dbReference>
<evidence type="ECO:0000259" key="6">
    <source>
        <dbReference type="Pfam" id="PF18564"/>
    </source>
</evidence>
<dbReference type="PANTHER" id="PTHR31308">
    <property type="match status" value="1"/>
</dbReference>
<keyword evidence="3 4" id="KW-0326">Glycosidase</keyword>
<dbReference type="PANTHER" id="PTHR31308:SF5">
    <property type="entry name" value="ERGOSTERYL-BETA-GLUCOSIDASE"/>
    <property type="match status" value="1"/>
</dbReference>
<dbReference type="InterPro" id="IPR052066">
    <property type="entry name" value="Glycosphingolipid_Hydrolases"/>
</dbReference>
<dbReference type="InterPro" id="IPR041036">
    <property type="entry name" value="GH5_C"/>
</dbReference>
<dbReference type="SUPFAM" id="SSF51445">
    <property type="entry name" value="(Trans)glycosidases"/>
    <property type="match status" value="1"/>
</dbReference>
<dbReference type="InterPro" id="IPR013780">
    <property type="entry name" value="Glyco_hydro_b"/>
</dbReference>
<name>F5YLF2_TREPZ</name>
<dbReference type="GO" id="GO:0000272">
    <property type="term" value="P:polysaccharide catabolic process"/>
    <property type="evidence" value="ECO:0007669"/>
    <property type="project" value="InterPro"/>
</dbReference>
<evidence type="ECO:0000256" key="2">
    <source>
        <dbReference type="ARBA" id="ARBA00022801"/>
    </source>
</evidence>
<evidence type="ECO:0000313" key="7">
    <source>
        <dbReference type="EMBL" id="AEF86563.1"/>
    </source>
</evidence>
<dbReference type="GO" id="GO:1901136">
    <property type="term" value="P:carbohydrate derivative catabolic process"/>
    <property type="evidence" value="ECO:0007669"/>
    <property type="project" value="UniProtKB-ARBA"/>
</dbReference>
<dbReference type="EMBL" id="CP001843">
    <property type="protein sequence ID" value="AEF86563.1"/>
    <property type="molecule type" value="Genomic_DNA"/>
</dbReference>
<dbReference type="RefSeq" id="WP_015709530.1">
    <property type="nucleotide sequence ID" value="NC_015578.1"/>
</dbReference>
<dbReference type="Proteomes" id="UP000009223">
    <property type="component" value="Chromosome"/>
</dbReference>
<dbReference type="InterPro" id="IPR018087">
    <property type="entry name" value="Glyco_hydro_5_CS"/>
</dbReference>
<dbReference type="HOGENOM" id="CLU_009024_1_0_12"/>
<dbReference type="GO" id="GO:0016042">
    <property type="term" value="P:lipid catabolic process"/>
    <property type="evidence" value="ECO:0007669"/>
    <property type="project" value="UniProtKB-ARBA"/>
</dbReference>
<keyword evidence="8" id="KW-1185">Reference proteome</keyword>
<dbReference type="Pfam" id="PF18564">
    <property type="entry name" value="Glyco_hydro_5_C"/>
    <property type="match status" value="1"/>
</dbReference>
<evidence type="ECO:0000313" key="8">
    <source>
        <dbReference type="Proteomes" id="UP000009223"/>
    </source>
</evidence>
<proteinExistence type="inferred from homology"/>
<dbReference type="PROSITE" id="PS00659">
    <property type="entry name" value="GLYCOSYL_HYDROL_F5"/>
    <property type="match status" value="1"/>
</dbReference>
<evidence type="ECO:0000259" key="5">
    <source>
        <dbReference type="Pfam" id="PF00150"/>
    </source>
</evidence>
<reference evidence="7 8" key="2">
    <citation type="journal article" date="2011" name="ISME J.">
        <title>RNA-seq reveals cooperative metabolic interactions between two termite-gut spirochete species in co-culture.</title>
        <authorList>
            <person name="Rosenthal A.Z."/>
            <person name="Matson E.G."/>
            <person name="Eldar A."/>
            <person name="Leadbetter J.R."/>
        </authorList>
    </citation>
    <scope>NUCLEOTIDE SEQUENCE [LARGE SCALE GENOMIC DNA]</scope>
    <source>
        <strain evidence="8">ATCC BAA-887 / DSM 12427 / ZAS-2</strain>
    </source>
</reference>
<dbReference type="OrthoDB" id="9800955at2"/>
<feature type="domain" description="Glycoside hydrolase family 5 C-terminal" evidence="6">
    <location>
        <begin position="538"/>
        <end position="589"/>
    </location>
</feature>
<accession>F5YLF2</accession>
<keyword evidence="2 4" id="KW-0378">Hydrolase</keyword>
<comment type="similarity">
    <text evidence="1 4">Belongs to the glycosyl hydrolase 5 (cellulase A) family.</text>
</comment>
<dbReference type="Pfam" id="PF00150">
    <property type="entry name" value="Cellulase"/>
    <property type="match status" value="1"/>
</dbReference>
<protein>
    <submittedName>
        <fullName evidence="7">Cytoplasm protein</fullName>
    </submittedName>
</protein>
<evidence type="ECO:0000256" key="1">
    <source>
        <dbReference type="ARBA" id="ARBA00005641"/>
    </source>
</evidence>
<dbReference type="InterPro" id="IPR001547">
    <property type="entry name" value="Glyco_hydro_5"/>
</dbReference>
<dbReference type="STRING" id="545694.TREPR_0485"/>
<gene>
    <name evidence="7" type="ordered locus">TREPR_0485</name>
</gene>
<dbReference type="Gene3D" id="3.20.20.80">
    <property type="entry name" value="Glycosidases"/>
    <property type="match status" value="1"/>
</dbReference>
<dbReference type="KEGG" id="tpi:TREPR_0485"/>
<reference evidence="8" key="1">
    <citation type="submission" date="2009-12" db="EMBL/GenBank/DDBJ databases">
        <title>Complete sequence of Treponema primitia strain ZAS-2.</title>
        <authorList>
            <person name="Tetu S.G."/>
            <person name="Matson E."/>
            <person name="Ren Q."/>
            <person name="Seshadri R."/>
            <person name="Elbourne L."/>
            <person name="Hassan K.A."/>
            <person name="Durkin A."/>
            <person name="Radune D."/>
            <person name="Mohamoud Y."/>
            <person name="Shay R."/>
            <person name="Jin S."/>
            <person name="Zhang X."/>
            <person name="Lucey K."/>
            <person name="Ballor N.R."/>
            <person name="Ottesen E."/>
            <person name="Rosenthal R."/>
            <person name="Allen A."/>
            <person name="Leadbetter J.R."/>
            <person name="Paulsen I.T."/>
        </authorList>
    </citation>
    <scope>NUCLEOTIDE SEQUENCE [LARGE SCALE GENOMIC DNA]</scope>
    <source>
        <strain evidence="8">ATCC BAA-887 / DSM 12427 / ZAS-2</strain>
    </source>
</reference>
<sequence length="628" mass="70951">MDIVNQKLKDEQGRQLLFRGCNLGGSSKNPLFPDFYSQGPESLKNAKEISFIGRPFPLEEAESHLERLRCWGFTLVRFIINWEALEHAGPGIYDEAYLAYLRKVLKLAEEKGIFVYMDPHQDVWSRWTGGDGAPAWTMEKLGMDLDRLEPLGAALTKQRYAEFHRGPYPRMAWPTNYNRYGAATMFTLFFAGNTYAPETKIDGESAQDWLQERYLACMRHCFRRLKNCKAIIGWGTMNEPHPGFIGYKNLEGLENYAVATGPIPGGFQAMAAASGHRVSVPVYSTGIRGQQVVGHETINPEGLSLFREGFSCPWKQAGVWSDQDGEPRLLRKDHFALYQGRPANFVDDFLKPFMLRFTERMRDADEKTLIFIEGTPAGAASGASHPSWAGDDSPGVVNAFHWYDGPTLFTKFFRPWLSIRTDTGKLILGRKKVAAYFAEQLSQGVVWAREHMGNMPCLLGEFGLPFDMNGKRAFKTGDYHLHEEALSMYYDAIDKNLLHALIWNYTADNTHENGDGWNGEDLSIYSEGKGRAVAGWLRPYPMATAGEPLEFTWDRKKGKFRYRFQADPAIGAPTEIFAPKECFGTRVDIALIREPSDSEPSAAYAPDKERVLLENNGYRGVLEITISR</sequence>
<feature type="domain" description="Glycoside hydrolase family 5" evidence="5">
    <location>
        <begin position="60"/>
        <end position="127"/>
    </location>
</feature>
<dbReference type="GO" id="GO:0008422">
    <property type="term" value="F:beta-glucosidase activity"/>
    <property type="evidence" value="ECO:0007669"/>
    <property type="project" value="TreeGrafter"/>
</dbReference>
<dbReference type="AlphaFoldDB" id="F5YLF2"/>
<evidence type="ECO:0000256" key="3">
    <source>
        <dbReference type="ARBA" id="ARBA00023295"/>
    </source>
</evidence>
<dbReference type="Gene3D" id="2.60.40.1180">
    <property type="entry name" value="Golgi alpha-mannosidase II"/>
    <property type="match status" value="1"/>
</dbReference>
<organism evidence="7 8">
    <name type="scientific">Treponema primitia (strain ATCC BAA-887 / DSM 12427 / ZAS-2)</name>
    <dbReference type="NCBI Taxonomy" id="545694"/>
    <lineage>
        <taxon>Bacteria</taxon>
        <taxon>Pseudomonadati</taxon>
        <taxon>Spirochaetota</taxon>
        <taxon>Spirochaetia</taxon>
        <taxon>Spirochaetales</taxon>
        <taxon>Treponemataceae</taxon>
        <taxon>Treponema</taxon>
    </lineage>
</organism>